<evidence type="ECO:0000313" key="2">
    <source>
        <dbReference type="Proteomes" id="UP000256269"/>
    </source>
</evidence>
<proteinExistence type="predicted"/>
<gene>
    <name evidence="1" type="ORF">BCF44_10394</name>
</gene>
<dbReference type="Proteomes" id="UP000256269">
    <property type="component" value="Unassembled WGS sequence"/>
</dbReference>
<dbReference type="EMBL" id="QUNO01000003">
    <property type="protein sequence ID" value="REH51645.1"/>
    <property type="molecule type" value="Genomic_DNA"/>
</dbReference>
<reference evidence="1 2" key="1">
    <citation type="submission" date="2018-08" db="EMBL/GenBank/DDBJ databases">
        <title>Genomic Encyclopedia of Archaeal and Bacterial Type Strains, Phase II (KMG-II): from individual species to whole genera.</title>
        <authorList>
            <person name="Goeker M."/>
        </authorList>
    </citation>
    <scope>NUCLEOTIDE SEQUENCE [LARGE SCALE GENOMIC DNA]</scope>
    <source>
        <strain evidence="1 2">DSM 45791</strain>
    </source>
</reference>
<protein>
    <submittedName>
        <fullName evidence="1">Uncharacterized protein</fullName>
    </submittedName>
</protein>
<sequence length="58" mass="6629">MTKTRRLSPAGRRRAELIAAGRLRPGRRRGLSILRALPPDQDGPTLTELLLRERSLRR</sequence>
<evidence type="ECO:0000313" key="1">
    <source>
        <dbReference type="EMBL" id="REH51645.1"/>
    </source>
</evidence>
<dbReference type="AlphaFoldDB" id="A0A3E0I0B1"/>
<dbReference type="RefSeq" id="WP_170217426.1">
    <property type="nucleotide sequence ID" value="NZ_CP144375.1"/>
</dbReference>
<accession>A0A3E0I0B1</accession>
<organism evidence="1 2">
    <name type="scientific">Kutzneria buriramensis</name>
    <dbReference type="NCBI Taxonomy" id="1045776"/>
    <lineage>
        <taxon>Bacteria</taxon>
        <taxon>Bacillati</taxon>
        <taxon>Actinomycetota</taxon>
        <taxon>Actinomycetes</taxon>
        <taxon>Pseudonocardiales</taxon>
        <taxon>Pseudonocardiaceae</taxon>
        <taxon>Kutzneria</taxon>
    </lineage>
</organism>
<name>A0A3E0I0B1_9PSEU</name>
<comment type="caution">
    <text evidence="1">The sequence shown here is derived from an EMBL/GenBank/DDBJ whole genome shotgun (WGS) entry which is preliminary data.</text>
</comment>
<keyword evidence="2" id="KW-1185">Reference proteome</keyword>